<evidence type="ECO:0000313" key="3">
    <source>
        <dbReference type="Proteomes" id="UP000182258"/>
    </source>
</evidence>
<dbReference type="Pfam" id="PF01548">
    <property type="entry name" value="DEDD_Tnp_IS110"/>
    <property type="match status" value="1"/>
</dbReference>
<evidence type="ECO:0000259" key="1">
    <source>
        <dbReference type="Pfam" id="PF01548"/>
    </source>
</evidence>
<dbReference type="EMBL" id="FOMB01000052">
    <property type="protein sequence ID" value="SFD39993.1"/>
    <property type="molecule type" value="Genomic_DNA"/>
</dbReference>
<proteinExistence type="predicted"/>
<dbReference type="PANTHER" id="PTHR33055:SF3">
    <property type="entry name" value="PUTATIVE TRANSPOSASE FOR IS117-RELATED"/>
    <property type="match status" value="1"/>
</dbReference>
<accession>A0A1I1S830</accession>
<dbReference type="AlphaFoldDB" id="A0A1I1S830"/>
<dbReference type="OrthoDB" id="5289737at2"/>
<organism evidence="2 3">
    <name type="scientific">Devosia psychrophila</name>
    <dbReference type="NCBI Taxonomy" id="728005"/>
    <lineage>
        <taxon>Bacteria</taxon>
        <taxon>Pseudomonadati</taxon>
        <taxon>Pseudomonadota</taxon>
        <taxon>Alphaproteobacteria</taxon>
        <taxon>Hyphomicrobiales</taxon>
        <taxon>Devosiaceae</taxon>
        <taxon>Devosia</taxon>
    </lineage>
</organism>
<dbReference type="GO" id="GO:0004803">
    <property type="term" value="F:transposase activity"/>
    <property type="evidence" value="ECO:0007669"/>
    <property type="project" value="InterPro"/>
</dbReference>
<gene>
    <name evidence="2" type="ORF">SAMN04488059_15213</name>
</gene>
<dbReference type="InterPro" id="IPR002525">
    <property type="entry name" value="Transp_IS110-like_N"/>
</dbReference>
<protein>
    <submittedName>
        <fullName evidence="2">Transposase</fullName>
    </submittedName>
</protein>
<dbReference type="GO" id="GO:0003677">
    <property type="term" value="F:DNA binding"/>
    <property type="evidence" value="ECO:0007669"/>
    <property type="project" value="InterPro"/>
</dbReference>
<reference evidence="2 3" key="1">
    <citation type="submission" date="2016-10" db="EMBL/GenBank/DDBJ databases">
        <authorList>
            <person name="de Groot N.N."/>
        </authorList>
    </citation>
    <scope>NUCLEOTIDE SEQUENCE [LARGE SCALE GENOMIC DNA]</scope>
    <source>
        <strain evidence="2 3">CGMCC 1.10210</strain>
    </source>
</reference>
<feature type="domain" description="Transposase IS110-like N-terminal" evidence="1">
    <location>
        <begin position="13"/>
        <end position="139"/>
    </location>
</feature>
<name>A0A1I1S830_9HYPH</name>
<dbReference type="GO" id="GO:0006313">
    <property type="term" value="P:DNA transposition"/>
    <property type="evidence" value="ECO:0007669"/>
    <property type="project" value="InterPro"/>
</dbReference>
<dbReference type="InterPro" id="IPR047650">
    <property type="entry name" value="Transpos_IS110"/>
</dbReference>
<dbReference type="PANTHER" id="PTHR33055">
    <property type="entry name" value="TRANSPOSASE FOR INSERTION SEQUENCE ELEMENT IS1111A"/>
    <property type="match status" value="1"/>
</dbReference>
<sequence>MIRNAPKEAAVFGVDLGQNLFHVVGLDERGSVIQRAKFRRDTVPAFFQRASPTLVGVEACPGSQWFARKLQLYRHEVRIVPAQFVKPFVKSQKNDTIDAEAVTRPTMRFTQVRTVEQIDVQALHRMRDQLVSSRTRLIN</sequence>
<evidence type="ECO:0000313" key="2">
    <source>
        <dbReference type="EMBL" id="SFD39993.1"/>
    </source>
</evidence>
<dbReference type="Proteomes" id="UP000182258">
    <property type="component" value="Unassembled WGS sequence"/>
</dbReference>